<evidence type="ECO:0000313" key="3">
    <source>
        <dbReference type="Proteomes" id="UP001295444"/>
    </source>
</evidence>
<proteinExistence type="predicted"/>
<name>A0AAD1SMR8_PELCU</name>
<keyword evidence="3" id="KW-1185">Reference proteome</keyword>
<sequence>MDSRGLLVVKSGRDGRSSRLNIRGTDPQKPYSPPLDRRGSSRSNPEGKLPARAPRVETNGQREAAQPGNMAATTCAQGMEQTDLSARLDELFARFWRTIAIREQRAKAHNIATMEPANPRHKRMPPPAIGACKRPRGRHTKRTRKPKQLTPPLAATHPHKCPENLNLPERQPRQAGPIKGQTRPRDHKRTTPQPLNRRHHEADPRPGIPWRQHNHLRYVALHRIPHANRSALPEWDPDLATAKTSSVVQSGWQHYSIPPHRNSFNSPPSAGIG</sequence>
<dbReference type="AlphaFoldDB" id="A0AAD1SMR8"/>
<accession>A0AAD1SMR8</accession>
<dbReference type="Proteomes" id="UP001295444">
    <property type="component" value="Chromosome 07"/>
</dbReference>
<feature type="region of interest" description="Disordered" evidence="1">
    <location>
        <begin position="1"/>
        <end position="69"/>
    </location>
</feature>
<evidence type="ECO:0000256" key="1">
    <source>
        <dbReference type="SAM" id="MobiDB-lite"/>
    </source>
</evidence>
<feature type="compositionally biased region" description="Basic residues" evidence="1">
    <location>
        <begin position="133"/>
        <end position="147"/>
    </location>
</feature>
<gene>
    <name evidence="2" type="ORF">PECUL_23A009256</name>
</gene>
<feature type="region of interest" description="Disordered" evidence="1">
    <location>
        <begin position="117"/>
        <end position="210"/>
    </location>
</feature>
<dbReference type="EMBL" id="OW240918">
    <property type="protein sequence ID" value="CAH2306134.1"/>
    <property type="molecule type" value="Genomic_DNA"/>
</dbReference>
<reference evidence="2" key="1">
    <citation type="submission" date="2022-03" db="EMBL/GenBank/DDBJ databases">
        <authorList>
            <person name="Alioto T."/>
            <person name="Alioto T."/>
            <person name="Gomez Garrido J."/>
        </authorList>
    </citation>
    <scope>NUCLEOTIDE SEQUENCE</scope>
</reference>
<organism evidence="2 3">
    <name type="scientific">Pelobates cultripes</name>
    <name type="common">Western spadefoot toad</name>
    <dbReference type="NCBI Taxonomy" id="61616"/>
    <lineage>
        <taxon>Eukaryota</taxon>
        <taxon>Metazoa</taxon>
        <taxon>Chordata</taxon>
        <taxon>Craniata</taxon>
        <taxon>Vertebrata</taxon>
        <taxon>Euteleostomi</taxon>
        <taxon>Amphibia</taxon>
        <taxon>Batrachia</taxon>
        <taxon>Anura</taxon>
        <taxon>Pelobatoidea</taxon>
        <taxon>Pelobatidae</taxon>
        <taxon>Pelobates</taxon>
    </lineage>
</organism>
<protein>
    <submittedName>
        <fullName evidence="2">Uncharacterized protein</fullName>
    </submittedName>
</protein>
<evidence type="ECO:0000313" key="2">
    <source>
        <dbReference type="EMBL" id="CAH2306134.1"/>
    </source>
</evidence>